<feature type="domain" description="Cyclin-like" evidence="4">
    <location>
        <begin position="102"/>
        <end position="185"/>
    </location>
</feature>
<evidence type="ECO:0000313" key="5">
    <source>
        <dbReference type="EMBL" id="WRT70076.1"/>
    </source>
</evidence>
<sequence length="472" mass="51952">MTLTIDTQPEAGPSSSSSPSSLAPGPSPYHESSQFRHWRYSPSSLKTIREELNAKSVEVVAKNTEMEKEAQISLGHSYTDPPSPTAYLTVSDELLLLRFYCSQISKICRHGFGLPEVVESTAISYLKRFYLKNSVMEWHPKNIMPTCLFLAAKTTNYPVLIDQFISKFSKLSPDDILDTEFLVAQSLGFEFWVRGAEKSLRGWSLDLQNQPNPPLDVIQKSLNEALGYHSTSLFTDSEFIYTPSQIGLACWHLSNKTLIEDFLDYRYSSFVPSNDPSDEARERGSGAQNDGEGDEDVRVDGEEKDHLRTLPYGLEKERLLAILEEIETLVSHGKEEIDLKKVKTIDKRLKSCTNPEKIPGTALYVKRKREKDTAEAASKAAKTAKASAAAADRESVFGEVISVSSKSPALGERKPLSPRVTLNGVTVTAGITQPGGAEVALEDEGMGVKDENGIVMGGKGLIDVGLPLSKDI</sequence>
<feature type="region of interest" description="Disordered" evidence="3">
    <location>
        <begin position="1"/>
        <end position="35"/>
    </location>
</feature>
<dbReference type="InterPro" id="IPR036915">
    <property type="entry name" value="Cyclin-like_sf"/>
</dbReference>
<dbReference type="Gene3D" id="1.10.472.10">
    <property type="entry name" value="Cyclin-like"/>
    <property type="match status" value="1"/>
</dbReference>
<proteinExistence type="inferred from homology"/>
<gene>
    <name evidence="5" type="ORF">IL334_007070</name>
</gene>
<dbReference type="InterPro" id="IPR031658">
    <property type="entry name" value="Cyclin_C_2"/>
</dbReference>
<dbReference type="RefSeq" id="XP_062794815.1">
    <property type="nucleotide sequence ID" value="XM_062938764.1"/>
</dbReference>
<keyword evidence="1 2" id="KW-0195">Cyclin</keyword>
<dbReference type="CDD" id="cd20524">
    <property type="entry name" value="CYCLIN_CCNH_rpt1"/>
    <property type="match status" value="1"/>
</dbReference>
<dbReference type="SUPFAM" id="SSF47954">
    <property type="entry name" value="Cyclin-like"/>
    <property type="match status" value="2"/>
</dbReference>
<evidence type="ECO:0000259" key="4">
    <source>
        <dbReference type="SMART" id="SM00385"/>
    </source>
</evidence>
<dbReference type="InterPro" id="IPR013763">
    <property type="entry name" value="Cyclin-like_dom"/>
</dbReference>
<keyword evidence="6" id="KW-1185">Reference proteome</keyword>
<comment type="similarity">
    <text evidence="2">Belongs to the cyclin family.</text>
</comment>
<accession>A0ABZ1D7P1</accession>
<dbReference type="Proteomes" id="UP001329825">
    <property type="component" value="Chromosome 10"/>
</dbReference>
<feature type="region of interest" description="Disordered" evidence="3">
    <location>
        <begin position="274"/>
        <end position="304"/>
    </location>
</feature>
<dbReference type="EMBL" id="CP141890">
    <property type="protein sequence ID" value="WRT70076.1"/>
    <property type="molecule type" value="Genomic_DNA"/>
</dbReference>
<dbReference type="PANTHER" id="PTHR10026">
    <property type="entry name" value="CYCLIN"/>
    <property type="match status" value="1"/>
</dbReference>
<evidence type="ECO:0000256" key="3">
    <source>
        <dbReference type="SAM" id="MobiDB-lite"/>
    </source>
</evidence>
<protein>
    <recommendedName>
        <fullName evidence="4">Cyclin-like domain-containing protein</fullName>
    </recommendedName>
</protein>
<dbReference type="Pfam" id="PF00134">
    <property type="entry name" value="Cyclin_N"/>
    <property type="match status" value="1"/>
</dbReference>
<dbReference type="InterPro" id="IPR006671">
    <property type="entry name" value="Cyclin_N"/>
</dbReference>
<dbReference type="Pfam" id="PF16899">
    <property type="entry name" value="Cyclin_C_2"/>
    <property type="match status" value="1"/>
</dbReference>
<evidence type="ECO:0000256" key="1">
    <source>
        <dbReference type="ARBA" id="ARBA00023127"/>
    </source>
</evidence>
<dbReference type="InterPro" id="IPR043198">
    <property type="entry name" value="Cyclin/Ssn8"/>
</dbReference>
<evidence type="ECO:0000256" key="2">
    <source>
        <dbReference type="RuleBase" id="RU000383"/>
    </source>
</evidence>
<organism evidence="5 6">
    <name type="scientific">Kwoniella shivajii</name>
    <dbReference type="NCBI Taxonomy" id="564305"/>
    <lineage>
        <taxon>Eukaryota</taxon>
        <taxon>Fungi</taxon>
        <taxon>Dikarya</taxon>
        <taxon>Basidiomycota</taxon>
        <taxon>Agaricomycotina</taxon>
        <taxon>Tremellomycetes</taxon>
        <taxon>Tremellales</taxon>
        <taxon>Cryptococcaceae</taxon>
        <taxon>Kwoniella</taxon>
    </lineage>
</organism>
<dbReference type="GeneID" id="87959200"/>
<name>A0ABZ1D7P1_9TREE</name>
<feature type="compositionally biased region" description="Low complexity" evidence="3">
    <location>
        <begin position="11"/>
        <end position="24"/>
    </location>
</feature>
<dbReference type="CDD" id="cd20525">
    <property type="entry name" value="CYCLIN_CCNH_rpt2"/>
    <property type="match status" value="1"/>
</dbReference>
<dbReference type="SMART" id="SM00385">
    <property type="entry name" value="CYCLIN"/>
    <property type="match status" value="1"/>
</dbReference>
<reference evidence="5 6" key="1">
    <citation type="submission" date="2024-01" db="EMBL/GenBank/DDBJ databases">
        <title>Comparative genomics of Cryptococcus and Kwoniella reveals pathogenesis evolution and contrasting modes of karyotype evolution via chromosome fusion or intercentromeric recombination.</title>
        <authorList>
            <person name="Coelho M.A."/>
            <person name="David-Palma M."/>
            <person name="Shea T."/>
            <person name="Bowers K."/>
            <person name="McGinley-Smith S."/>
            <person name="Mohammad A.W."/>
            <person name="Gnirke A."/>
            <person name="Yurkov A.M."/>
            <person name="Nowrousian M."/>
            <person name="Sun S."/>
            <person name="Cuomo C.A."/>
            <person name="Heitman J."/>
        </authorList>
    </citation>
    <scope>NUCLEOTIDE SEQUENCE [LARGE SCALE GENOMIC DNA]</scope>
    <source>
        <strain evidence="5">CBS 11374</strain>
    </source>
</reference>
<evidence type="ECO:0000313" key="6">
    <source>
        <dbReference type="Proteomes" id="UP001329825"/>
    </source>
</evidence>